<evidence type="ECO:0000256" key="1">
    <source>
        <dbReference type="SAM" id="MobiDB-lite"/>
    </source>
</evidence>
<protein>
    <submittedName>
        <fullName evidence="2">Uncharacterized protein</fullName>
    </submittedName>
</protein>
<dbReference type="AlphaFoldDB" id="A0A931GIN6"/>
<dbReference type="Proteomes" id="UP000625033">
    <property type="component" value="Unassembled WGS sequence"/>
</dbReference>
<feature type="region of interest" description="Disordered" evidence="1">
    <location>
        <begin position="43"/>
        <end position="63"/>
    </location>
</feature>
<name>A0A931GIN6_9MICC</name>
<proteinExistence type="predicted"/>
<reference evidence="2" key="1">
    <citation type="submission" date="2020-11" db="EMBL/GenBank/DDBJ databases">
        <title>Sequencing the genomes of 1000 actinobacteria strains.</title>
        <authorList>
            <person name="Klenk H.-P."/>
        </authorList>
    </citation>
    <scope>NUCLEOTIDE SEQUENCE</scope>
    <source>
        <strain evidence="2">DSM 26152</strain>
    </source>
</reference>
<dbReference type="EMBL" id="JADOTZ010000001">
    <property type="protein sequence ID" value="MBG6084456.1"/>
    <property type="molecule type" value="Genomic_DNA"/>
</dbReference>
<evidence type="ECO:0000313" key="2">
    <source>
        <dbReference type="EMBL" id="MBG6084456.1"/>
    </source>
</evidence>
<comment type="caution">
    <text evidence="2">The sequence shown here is derived from an EMBL/GenBank/DDBJ whole genome shotgun (WGS) entry which is preliminary data.</text>
</comment>
<organism evidence="2 3">
    <name type="scientific">Zhihengliuella flava</name>
    <dbReference type="NCBI Taxonomy" id="1285193"/>
    <lineage>
        <taxon>Bacteria</taxon>
        <taxon>Bacillati</taxon>
        <taxon>Actinomycetota</taxon>
        <taxon>Actinomycetes</taxon>
        <taxon>Micrococcales</taxon>
        <taxon>Micrococcaceae</taxon>
        <taxon>Zhihengliuella</taxon>
    </lineage>
</organism>
<accession>A0A931GIN6</accession>
<gene>
    <name evidence="2" type="ORF">IW252_001223</name>
</gene>
<keyword evidence="3" id="KW-1185">Reference proteome</keyword>
<sequence length="151" mass="16394">MTVLLADADPRLALAARPEWGEIAESERPLWVRYFSAHPPSPQNCGAATPTARGVDPTSGRAVPSSWARNARQLSAAGFTPLQFYVLAQVIAEAFEHGQLAPGRHRHLFERWPAANHGPLAFRLCAEEWTPWLAQVRAGSSPHAALATVLA</sequence>
<evidence type="ECO:0000313" key="3">
    <source>
        <dbReference type="Proteomes" id="UP000625033"/>
    </source>
</evidence>
<dbReference type="RefSeq" id="WP_196835762.1">
    <property type="nucleotide sequence ID" value="NZ_JADOTZ010000001.1"/>
</dbReference>